<dbReference type="PRINTS" id="PR00364">
    <property type="entry name" value="DISEASERSIST"/>
</dbReference>
<feature type="domain" description="HTH luxR-type" evidence="1">
    <location>
        <begin position="702"/>
        <end position="767"/>
    </location>
</feature>
<dbReference type="SUPFAM" id="SSF46894">
    <property type="entry name" value="C-terminal effector domain of the bipartite response regulators"/>
    <property type="match status" value="1"/>
</dbReference>
<reference evidence="3" key="1">
    <citation type="journal article" date="2019" name="Int. J. Syst. Evol. Microbiol.">
        <title>The Global Catalogue of Microorganisms (GCM) 10K type strain sequencing project: providing services to taxonomists for standard genome sequencing and annotation.</title>
        <authorList>
            <consortium name="The Broad Institute Genomics Platform"/>
            <consortium name="The Broad Institute Genome Sequencing Center for Infectious Disease"/>
            <person name="Wu L."/>
            <person name="Ma J."/>
        </authorList>
    </citation>
    <scope>NUCLEOTIDE SEQUENCE [LARGE SCALE GENOMIC DNA]</scope>
    <source>
        <strain evidence="3">JCM 14902</strain>
    </source>
</reference>
<organism evidence="2 3">
    <name type="scientific">Microbacterium pumilum</name>
    <dbReference type="NCBI Taxonomy" id="344165"/>
    <lineage>
        <taxon>Bacteria</taxon>
        <taxon>Bacillati</taxon>
        <taxon>Actinomycetota</taxon>
        <taxon>Actinomycetes</taxon>
        <taxon>Micrococcales</taxon>
        <taxon>Microbacteriaceae</taxon>
        <taxon>Microbacterium</taxon>
    </lineage>
</organism>
<dbReference type="InterPro" id="IPR016032">
    <property type="entry name" value="Sig_transdc_resp-reg_C-effctor"/>
</dbReference>
<evidence type="ECO:0000313" key="2">
    <source>
        <dbReference type="EMBL" id="GAA1980021.1"/>
    </source>
</evidence>
<dbReference type="CDD" id="cd06170">
    <property type="entry name" value="LuxR_C_like"/>
    <property type="match status" value="1"/>
</dbReference>
<accession>A0ABP5DGZ9</accession>
<dbReference type="PANTHER" id="PTHR47691:SF3">
    <property type="entry name" value="HTH-TYPE TRANSCRIPTIONAL REGULATOR RV0890C-RELATED"/>
    <property type="match status" value="1"/>
</dbReference>
<protein>
    <submittedName>
        <fullName evidence="2">LuxR family transcriptional regulator</fullName>
    </submittedName>
</protein>
<comment type="caution">
    <text evidence="2">The sequence shown here is derived from an EMBL/GenBank/DDBJ whole genome shotgun (WGS) entry which is preliminary data.</text>
</comment>
<dbReference type="InterPro" id="IPR058852">
    <property type="entry name" value="HTH_77"/>
</dbReference>
<dbReference type="PANTHER" id="PTHR47691">
    <property type="entry name" value="REGULATOR-RELATED"/>
    <property type="match status" value="1"/>
</dbReference>
<keyword evidence="3" id="KW-1185">Reference proteome</keyword>
<dbReference type="PROSITE" id="PS50043">
    <property type="entry name" value="HTH_LUXR_2"/>
    <property type="match status" value="1"/>
</dbReference>
<dbReference type="SMART" id="SM00421">
    <property type="entry name" value="HTH_LUXR"/>
    <property type="match status" value="1"/>
</dbReference>
<evidence type="ECO:0000259" key="1">
    <source>
        <dbReference type="PROSITE" id="PS50043"/>
    </source>
</evidence>
<dbReference type="Gene3D" id="1.10.10.10">
    <property type="entry name" value="Winged helix-like DNA-binding domain superfamily/Winged helix DNA-binding domain"/>
    <property type="match status" value="1"/>
</dbReference>
<dbReference type="SUPFAM" id="SSF52540">
    <property type="entry name" value="P-loop containing nucleoside triphosphate hydrolases"/>
    <property type="match status" value="1"/>
</dbReference>
<name>A0ABP5DGZ9_9MICO</name>
<dbReference type="InterPro" id="IPR036388">
    <property type="entry name" value="WH-like_DNA-bd_sf"/>
</dbReference>
<dbReference type="PRINTS" id="PR00038">
    <property type="entry name" value="HTHLUXR"/>
</dbReference>
<dbReference type="Pfam" id="PF25872">
    <property type="entry name" value="HTH_77"/>
    <property type="match status" value="1"/>
</dbReference>
<sequence>MGGRAKPRGNLPAEFSSFVGRRLQIQQIKTHLAASRLVTLTGPGGVGKTRLALRTAADLERGVADGVWFVELGGLTDARLVPKAVMTSVGLRDESGLWPLSRLIDHISAKRLLLVLDNCEHLQDACAVLTDSLLREAPELRVLATSRQPLGVTGEQVVHIDPLTVPAGGAPFVLARTAQAEAVALLVARANEAGADLVLTDANVGDAVELVRRLDGIPLAIELAAVRLRTLSPGQLVERLNDRFHLLTGGSKAAPARHQTLEATISWSHDLLDPEERTVLRRLAVFPASFTLGAAERVCGGEPVAPDVLGALGALVDRSFVNVERAGGDARYRLHETTREFALIRLREAGEEAVVRRTQLSFFAEMCRGADSDGRDADDETTLANLEALEVEADNIRAALRYCLADPGSVQTGLEMAAGLGRFWTSRALSEGVQWIEALLERDGGETSARARALFVRSYLAAAQGDPTAGLQASADAAQLTRGADDVLRVRILATRAALHVLDGDISEARRWSDEASTLANILDDDIAHAAAAQAEALIASLDGDFVRMRDVGLAAAERCRRAHEIYMLSTHLTSAGVGSMMLGDHSAAESSLVGALHATLAIDDRPGLVMRLQALAANAAMARHAEHSARLLGAADMLRTEGGYDVSPFIRPLVEQAATRAATRLGRERYERERNVGAHLDRDAAIRLALGTDLAHNPEPAPAGPNPLSKRERQVAELAAAGLSNKEIATRLFVSERTVETHMYNILNKLGLNSRTKIADWVLPTG</sequence>
<dbReference type="Proteomes" id="UP001500326">
    <property type="component" value="Unassembled WGS sequence"/>
</dbReference>
<dbReference type="InterPro" id="IPR000792">
    <property type="entry name" value="Tscrpt_reg_LuxR_C"/>
</dbReference>
<dbReference type="Pfam" id="PF00196">
    <property type="entry name" value="GerE"/>
    <property type="match status" value="1"/>
</dbReference>
<dbReference type="InterPro" id="IPR027417">
    <property type="entry name" value="P-loop_NTPase"/>
</dbReference>
<dbReference type="EMBL" id="BAAAOH010000001">
    <property type="protein sequence ID" value="GAA1980021.1"/>
    <property type="molecule type" value="Genomic_DNA"/>
</dbReference>
<dbReference type="Gene3D" id="3.40.50.300">
    <property type="entry name" value="P-loop containing nucleotide triphosphate hydrolases"/>
    <property type="match status" value="1"/>
</dbReference>
<gene>
    <name evidence="2" type="ORF">GCM10009777_11820</name>
</gene>
<dbReference type="PROSITE" id="PS00622">
    <property type="entry name" value="HTH_LUXR_1"/>
    <property type="match status" value="1"/>
</dbReference>
<proteinExistence type="predicted"/>
<evidence type="ECO:0000313" key="3">
    <source>
        <dbReference type="Proteomes" id="UP001500326"/>
    </source>
</evidence>